<reference evidence="5 7" key="1">
    <citation type="journal article" date="2020" name="Microorganisms">
        <title>Reliable Identification of Environmental Pseudomonas Isolates Using the rpoD Gene.</title>
        <authorList>
            <consortium name="The Broad Institute Genome Sequencing Platform"/>
            <person name="Girard L."/>
            <person name="Lood C."/>
            <person name="Rokni-Zadeh H."/>
            <person name="van Noort V."/>
            <person name="Lavigne R."/>
            <person name="De Mot R."/>
        </authorList>
    </citation>
    <scope>NUCLEOTIDE SEQUENCE</scope>
    <source>
        <strain evidence="5 7">SWRI102</strain>
    </source>
</reference>
<reference evidence="6" key="3">
    <citation type="submission" date="2021-06" db="EMBL/GenBank/DDBJ databases">
        <title>Updating the genus Pseudomonas: Description of 43 new species and partition of the Pseudomonas putida group.</title>
        <authorList>
            <person name="Girard L."/>
            <person name="Lood C."/>
            <person name="Vandamme P."/>
            <person name="Rokni-Zadeh H."/>
            <person name="Van Noort V."/>
            <person name="Hofte M."/>
            <person name="Lavigne R."/>
            <person name="De Mot R."/>
        </authorList>
    </citation>
    <scope>NUCLEOTIDE SEQUENCE</scope>
    <source>
        <strain evidence="6">SWRI102</strain>
    </source>
</reference>
<dbReference type="Pfam" id="PF25023">
    <property type="entry name" value="TEN_YD-shell"/>
    <property type="match status" value="2"/>
</dbReference>
<evidence type="ECO:0000313" key="5">
    <source>
        <dbReference type="EMBL" id="MBC3394719.1"/>
    </source>
</evidence>
<feature type="domain" description="Teneurin-like YD-shell" evidence="4">
    <location>
        <begin position="34"/>
        <end position="172"/>
    </location>
</feature>
<dbReference type="PANTHER" id="PTHR32305">
    <property type="match status" value="1"/>
</dbReference>
<evidence type="ECO:0000256" key="2">
    <source>
        <dbReference type="SAM" id="MobiDB-lite"/>
    </source>
</evidence>
<reference evidence="5" key="2">
    <citation type="submission" date="2020-07" db="EMBL/GenBank/DDBJ databases">
        <authorList>
            <person name="Lood C."/>
            <person name="Girard L."/>
        </authorList>
    </citation>
    <scope>NUCLEOTIDE SEQUENCE</scope>
    <source>
        <strain evidence="5">SWRI102</strain>
    </source>
</reference>
<feature type="region of interest" description="Disordered" evidence="2">
    <location>
        <begin position="791"/>
        <end position="830"/>
    </location>
</feature>
<protein>
    <submittedName>
        <fullName evidence="5">RHS repeat protein</fullName>
    </submittedName>
</protein>
<dbReference type="PANTHER" id="PTHR32305:SF15">
    <property type="entry name" value="PROTEIN RHSA-RELATED"/>
    <property type="match status" value="1"/>
</dbReference>
<dbReference type="Pfam" id="PF05593">
    <property type="entry name" value="RHS_repeat"/>
    <property type="match status" value="3"/>
</dbReference>
<sequence length="874" mass="96813">MNILTCKVALFALALGGTITTLPLCQAAERGWSFTYNTQGLLELSDGPRTDVSDITRYEYDPKGRLARIINALGHTTTFSNFDTTGNPETVVDSNGVITNLTYSPQGWVRSLSTATGNVRLEYNAVGDITKIVSADNSWSTYTWDEARRLIRVTNNAGEQIVFDLDPMGNRTAVRIKDKTGHLTKQHQWVYDELGHLLRSVGATGQTSRTQYDLNDNPIALTTPRNHSHQRAFDPLNRLVTNTDPLNGITQLEYDAQDNLTQVRDPRGATTQYQYDGLGNLTRLNSPDSGSSTYQYDAAGNVTQQVDARGVVTTFSYDALNRLTARRYPTNPALDVQFHYDSVAAGNKGIGRLTALVDLNGVLNYTYDDQGNVTAQRQTAPANTATQPEQIGYGYDVANRLSRIDYPTGFSIVYSRDTTGQISQVQIRQGTGQPTAFASNITYQPFGPLKSLTWANGTTLQRTYDLDYQLTAQTVAGQSETYTYDAQGNMTQLQRDSVDAHGYSYDPLDRLVGESTAFNQMTYVYDPAGNRTRKAFSTLIDGELRVTAGTSYQYGASNNQLTQAGTHSVDFDAAGNLTADRANRQFSYDEQNRLSKVKIKGAVKARFRYNALGQRTKKITSQGTTTFIYGLSGELLGEHLFDNQGKKLRSQFYIWLEGVPLGGISVSYGATGAPANSTAFYLHSDHLNTPRIATNAARTKVWEWVSDAFGTKKASGQLEINLRFPGQYYDVETGLHYNYFRDYDPKTGRYMQSDPIGLAGGLNTYGYVEGNPISFFDSYGLAKPDLGSGVESHNGGKEHVHWGDKSNPRENAVNRDGSIRHGKEPPKKIKDKINNKFNWNLRIPSMLIPLSPEILDKINPERLPDPMEGIPREC</sequence>
<keyword evidence="3" id="KW-0732">Signal</keyword>
<dbReference type="InterPro" id="IPR031325">
    <property type="entry name" value="RHS_repeat"/>
</dbReference>
<evidence type="ECO:0000313" key="6">
    <source>
        <dbReference type="EMBL" id="MBV4552174.1"/>
    </source>
</evidence>
<dbReference type="EMBL" id="JABWQX010000001">
    <property type="protein sequence ID" value="MBC3394719.1"/>
    <property type="molecule type" value="Genomic_DNA"/>
</dbReference>
<name>A0A923FMS2_9PSED</name>
<evidence type="ECO:0000313" key="7">
    <source>
        <dbReference type="Proteomes" id="UP000659438"/>
    </source>
</evidence>
<feature type="signal peptide" evidence="3">
    <location>
        <begin position="1"/>
        <end position="27"/>
    </location>
</feature>
<dbReference type="InterPro" id="IPR056823">
    <property type="entry name" value="TEN-like_YD-shell"/>
</dbReference>
<dbReference type="RefSeq" id="WP_186639363.1">
    <property type="nucleotide sequence ID" value="NZ_JABWQX020000001.1"/>
</dbReference>
<dbReference type="Proteomes" id="UP000659438">
    <property type="component" value="Unassembled WGS sequence"/>
</dbReference>
<feature type="region of interest" description="Disordered" evidence="2">
    <location>
        <begin position="208"/>
        <end position="230"/>
    </location>
</feature>
<keyword evidence="1" id="KW-0677">Repeat</keyword>
<feature type="compositionally biased region" description="Basic and acidic residues" evidence="2">
    <location>
        <begin position="794"/>
        <end position="808"/>
    </location>
</feature>
<evidence type="ECO:0000256" key="3">
    <source>
        <dbReference type="SAM" id="SignalP"/>
    </source>
</evidence>
<dbReference type="InterPro" id="IPR022385">
    <property type="entry name" value="Rhs_assc_core"/>
</dbReference>
<proteinExistence type="predicted"/>
<dbReference type="NCBIfam" id="TIGR03696">
    <property type="entry name" value="Rhs_assc_core"/>
    <property type="match status" value="1"/>
</dbReference>
<feature type="domain" description="Teneurin-like YD-shell" evidence="4">
    <location>
        <begin position="503"/>
        <end position="754"/>
    </location>
</feature>
<comment type="caution">
    <text evidence="5">The sequence shown here is derived from an EMBL/GenBank/DDBJ whole genome shotgun (WGS) entry which is preliminary data.</text>
</comment>
<dbReference type="EMBL" id="JABWQX020000001">
    <property type="protein sequence ID" value="MBV4552174.1"/>
    <property type="molecule type" value="Genomic_DNA"/>
</dbReference>
<keyword evidence="7" id="KW-1185">Reference proteome</keyword>
<accession>A0A923FMS2</accession>
<dbReference type="Gene3D" id="2.180.10.10">
    <property type="entry name" value="RHS repeat-associated core"/>
    <property type="match status" value="2"/>
</dbReference>
<organism evidence="5">
    <name type="scientific">Pseudomonas marvdashtae</name>
    <dbReference type="NCBI Taxonomy" id="2745500"/>
    <lineage>
        <taxon>Bacteria</taxon>
        <taxon>Pseudomonadati</taxon>
        <taxon>Pseudomonadota</taxon>
        <taxon>Gammaproteobacteria</taxon>
        <taxon>Pseudomonadales</taxon>
        <taxon>Pseudomonadaceae</taxon>
        <taxon>Pseudomonas</taxon>
    </lineage>
</organism>
<dbReference type="NCBIfam" id="TIGR01643">
    <property type="entry name" value="YD_repeat_2x"/>
    <property type="match status" value="6"/>
</dbReference>
<feature type="compositionally biased region" description="Basic and acidic residues" evidence="2">
    <location>
        <begin position="817"/>
        <end position="830"/>
    </location>
</feature>
<evidence type="ECO:0000259" key="4">
    <source>
        <dbReference type="Pfam" id="PF25023"/>
    </source>
</evidence>
<dbReference type="InterPro" id="IPR050708">
    <property type="entry name" value="T6SS_VgrG/RHS"/>
</dbReference>
<evidence type="ECO:0000256" key="1">
    <source>
        <dbReference type="ARBA" id="ARBA00022737"/>
    </source>
</evidence>
<gene>
    <name evidence="6" type="ORF">HU742_013580</name>
    <name evidence="5" type="ORF">HU742_05835</name>
</gene>
<dbReference type="InterPro" id="IPR006530">
    <property type="entry name" value="YD"/>
</dbReference>
<feature type="chain" id="PRO_5044695617" evidence="3">
    <location>
        <begin position="28"/>
        <end position="874"/>
    </location>
</feature>
<dbReference type="AlphaFoldDB" id="A0A923FMS2"/>